<proteinExistence type="predicted"/>
<dbReference type="EMBL" id="BSUJ01000001">
    <property type="protein sequence ID" value="GMA21531.1"/>
    <property type="molecule type" value="Genomic_DNA"/>
</dbReference>
<feature type="compositionally biased region" description="Low complexity" evidence="1">
    <location>
        <begin position="44"/>
        <end position="55"/>
    </location>
</feature>
<dbReference type="EMBL" id="BSUJ01000007">
    <property type="protein sequence ID" value="GMA22196.1"/>
    <property type="molecule type" value="Genomic_DNA"/>
</dbReference>
<feature type="region of interest" description="Disordered" evidence="1">
    <location>
        <begin position="43"/>
        <end position="69"/>
    </location>
</feature>
<name>A0ABQ6HUH7_9MICO</name>
<organism evidence="4 6">
    <name type="scientific">Arsenicicoccus piscis</name>
    <dbReference type="NCBI Taxonomy" id="673954"/>
    <lineage>
        <taxon>Bacteria</taxon>
        <taxon>Bacillati</taxon>
        <taxon>Actinomycetota</taxon>
        <taxon>Actinomycetes</taxon>
        <taxon>Micrococcales</taxon>
        <taxon>Intrasporangiaceae</taxon>
        <taxon>Arsenicicoccus</taxon>
    </lineage>
</organism>
<reference evidence="4" key="3">
    <citation type="submission" date="2023-02" db="EMBL/GenBank/DDBJ databases">
        <authorList>
            <person name="Sun Q."/>
            <person name="Mori K."/>
        </authorList>
    </citation>
    <scope>NUCLEOTIDE SEQUENCE</scope>
    <source>
        <strain evidence="4">NBRC 105830</strain>
    </source>
</reference>
<dbReference type="InterPro" id="IPR018647">
    <property type="entry name" value="SLFN_3-like_DNA/RNA_helicase"/>
</dbReference>
<dbReference type="Proteomes" id="UP001157109">
    <property type="component" value="Unassembled WGS sequence"/>
</dbReference>
<comment type="caution">
    <text evidence="4">The sequence shown here is derived from an EMBL/GenBank/DDBJ whole genome shotgun (WGS) entry which is preliminary data.</text>
</comment>
<dbReference type="Pfam" id="PF09848">
    <property type="entry name" value="SLFN-g3_helicase"/>
    <property type="match status" value="1"/>
</dbReference>
<feature type="region of interest" description="Disordered" evidence="1">
    <location>
        <begin position="1"/>
        <end position="21"/>
    </location>
</feature>
<evidence type="ECO:0000313" key="3">
    <source>
        <dbReference type="EMBL" id="GMA21531.1"/>
    </source>
</evidence>
<reference evidence="6" key="2">
    <citation type="journal article" date="2019" name="Int. J. Syst. Evol. Microbiol.">
        <title>The Global Catalogue of Microorganisms (GCM) 10K type strain sequencing project: providing services to taxonomists for standard genome sequencing and annotation.</title>
        <authorList>
            <consortium name="The Broad Institute Genomics Platform"/>
            <consortium name="The Broad Institute Genome Sequencing Center for Infectious Disease"/>
            <person name="Wu L."/>
            <person name="Ma J."/>
        </authorList>
    </citation>
    <scope>NUCLEOTIDE SEQUENCE [LARGE SCALE GENOMIC DNA]</scope>
    <source>
        <strain evidence="6">NBRC 105830</strain>
    </source>
</reference>
<feature type="domain" description="Schlafen group 3-like DNA/RNA helicase" evidence="2">
    <location>
        <begin position="63"/>
        <end position="219"/>
    </location>
</feature>
<evidence type="ECO:0000313" key="4">
    <source>
        <dbReference type="EMBL" id="GMA22149.1"/>
    </source>
</evidence>
<reference evidence="4" key="1">
    <citation type="journal article" date="2014" name="Int. J. Syst. Evol. Microbiol.">
        <title>Complete genome of a new Firmicutes species belonging to the dominant human colonic microbiota ('Ruminococcus bicirculans') reveals two chromosomes and a selective capacity to utilize plant glucans.</title>
        <authorList>
            <consortium name="NISC Comparative Sequencing Program"/>
            <person name="Wegmann U."/>
            <person name="Louis P."/>
            <person name="Goesmann A."/>
            <person name="Henrissat B."/>
            <person name="Duncan S.H."/>
            <person name="Flint H.J."/>
        </authorList>
    </citation>
    <scope>NUCLEOTIDE SEQUENCE</scope>
    <source>
        <strain evidence="4">NBRC 105830</strain>
    </source>
</reference>
<evidence type="ECO:0000313" key="5">
    <source>
        <dbReference type="EMBL" id="GMA22196.1"/>
    </source>
</evidence>
<protein>
    <recommendedName>
        <fullName evidence="2">Schlafen group 3-like DNA/RNA helicase domain-containing protein</fullName>
    </recommendedName>
</protein>
<gene>
    <name evidence="3" type="ORF">GCM10025862_35520</name>
    <name evidence="4" type="ORF">GCM10025862_41720</name>
    <name evidence="5" type="ORF">GCM10025862_42190</name>
</gene>
<dbReference type="EMBL" id="BSUJ01000006">
    <property type="protein sequence ID" value="GMA22149.1"/>
    <property type="molecule type" value="Genomic_DNA"/>
</dbReference>
<keyword evidence="6" id="KW-1185">Reference proteome</keyword>
<evidence type="ECO:0000313" key="6">
    <source>
        <dbReference type="Proteomes" id="UP001157109"/>
    </source>
</evidence>
<evidence type="ECO:0000259" key="2">
    <source>
        <dbReference type="Pfam" id="PF09848"/>
    </source>
</evidence>
<sequence length="230" mass="25044">MRVGSGEPHDSTAAGQRAANGSRIHPACVLIERDAADDVEGVARLPDPGRGPPLRETSANRFTRKEKRTGRPQIDELLSTARVPVFLLDQDQVVRPGELGTVADIEVAARERGIDVMKINLDAQFRCGRSLAFVHWTQSLLGLTDGPVEHWGGDDDFEVNVMASPTELEQWLVAHQEGGYTARMAAGYCWSWSDPRPDGTLVDDVQIGSWSRPWNLKADRGVGGAPPSAL</sequence>
<accession>A0ABQ6HUH7</accession>
<evidence type="ECO:0000256" key="1">
    <source>
        <dbReference type="SAM" id="MobiDB-lite"/>
    </source>
</evidence>